<sequence length="122" mass="14034">YKKQEATVEPPAELREILDAKEFAKARLYKLDLAKFSFCYDLILLFDLIPALWKLAGVVCLKIGLTGEIYHSVWIVVLSMIISSLLEVPWSFIQVFVIEEKHGFNKQVLMTIYPEVIAPLFD</sequence>
<keyword evidence="1" id="KW-0812">Transmembrane</keyword>
<dbReference type="Proteomes" id="UP000030764">
    <property type="component" value="Unassembled WGS sequence"/>
</dbReference>
<evidence type="ECO:0000256" key="1">
    <source>
        <dbReference type="SAM" id="Phobius"/>
    </source>
</evidence>
<gene>
    <name evidence="3" type="ORF">M513_14128</name>
</gene>
<feature type="non-terminal residue" evidence="3">
    <location>
        <position position="122"/>
    </location>
</feature>
<feature type="non-terminal residue" evidence="3">
    <location>
        <position position="1"/>
    </location>
</feature>
<dbReference type="EMBL" id="KL363945">
    <property type="protein sequence ID" value="KFD44995.1"/>
    <property type="molecule type" value="Genomic_DNA"/>
</dbReference>
<keyword evidence="1" id="KW-0472">Membrane</keyword>
<name>A0A085LJ49_9BILA</name>
<keyword evidence="4" id="KW-1185">Reference proteome</keyword>
<reference evidence="3 4" key="1">
    <citation type="journal article" date="2014" name="Nat. Genet.">
        <title>Genome and transcriptome of the porcine whipworm Trichuris suis.</title>
        <authorList>
            <person name="Jex A.R."/>
            <person name="Nejsum P."/>
            <person name="Schwarz E.M."/>
            <person name="Hu L."/>
            <person name="Young N.D."/>
            <person name="Hall R.S."/>
            <person name="Korhonen P.K."/>
            <person name="Liao S."/>
            <person name="Thamsborg S."/>
            <person name="Xia J."/>
            <person name="Xu P."/>
            <person name="Wang S."/>
            <person name="Scheerlinck J.P."/>
            <person name="Hofmann A."/>
            <person name="Sternberg P.W."/>
            <person name="Wang J."/>
            <person name="Gasser R.B."/>
        </authorList>
    </citation>
    <scope>NUCLEOTIDE SEQUENCE [LARGE SCALE GENOMIC DNA]</scope>
    <source>
        <strain evidence="3">DCEP-RM93M</strain>
    </source>
</reference>
<dbReference type="AlphaFoldDB" id="A0A085LJ49"/>
<dbReference type="InterPro" id="IPR032456">
    <property type="entry name" value="Peptidase_M48_N"/>
</dbReference>
<dbReference type="Pfam" id="PF16491">
    <property type="entry name" value="Peptidase_M48_N"/>
    <property type="match status" value="1"/>
</dbReference>
<evidence type="ECO:0000313" key="3">
    <source>
        <dbReference type="EMBL" id="KFD44995.1"/>
    </source>
</evidence>
<protein>
    <recommendedName>
        <fullName evidence="2">CAAX prenyl protease 1 N-terminal domain-containing protein</fullName>
    </recommendedName>
</protein>
<evidence type="ECO:0000259" key="2">
    <source>
        <dbReference type="Pfam" id="PF16491"/>
    </source>
</evidence>
<dbReference type="PANTHER" id="PTHR10120">
    <property type="entry name" value="CAAX PRENYL PROTEASE 1"/>
    <property type="match status" value="1"/>
</dbReference>
<evidence type="ECO:0000313" key="4">
    <source>
        <dbReference type="Proteomes" id="UP000030764"/>
    </source>
</evidence>
<accession>A0A085LJ49</accession>
<keyword evidence="1" id="KW-1133">Transmembrane helix</keyword>
<proteinExistence type="predicted"/>
<feature type="domain" description="CAAX prenyl protease 1 N-terminal" evidence="2">
    <location>
        <begin position="4"/>
        <end position="108"/>
    </location>
</feature>
<organism evidence="3 4">
    <name type="scientific">Trichuris suis</name>
    <name type="common">pig whipworm</name>
    <dbReference type="NCBI Taxonomy" id="68888"/>
    <lineage>
        <taxon>Eukaryota</taxon>
        <taxon>Metazoa</taxon>
        <taxon>Ecdysozoa</taxon>
        <taxon>Nematoda</taxon>
        <taxon>Enoplea</taxon>
        <taxon>Dorylaimia</taxon>
        <taxon>Trichinellida</taxon>
        <taxon>Trichuridae</taxon>
        <taxon>Trichuris</taxon>
    </lineage>
</organism>
<feature type="transmembrane region" description="Helical" evidence="1">
    <location>
        <begin position="73"/>
        <end position="97"/>
    </location>
</feature>